<evidence type="ECO:0000313" key="1">
    <source>
        <dbReference type="EMBL" id="EFF83299.1"/>
    </source>
</evidence>
<accession>D4XNE0</accession>
<comment type="caution">
    <text evidence="1">The sequence shown here is derived from an EMBL/GenBank/DDBJ whole genome shotgun (WGS) entry which is preliminary data.</text>
</comment>
<name>D4XNE0_ACIHA</name>
<dbReference type="EMBL" id="ADMT01000117">
    <property type="protein sequence ID" value="EFF83299.1"/>
    <property type="molecule type" value="Genomic_DNA"/>
</dbReference>
<evidence type="ECO:0000313" key="2">
    <source>
        <dbReference type="Proteomes" id="UP000003085"/>
    </source>
</evidence>
<gene>
    <name evidence="1" type="ORF">HMP0015_1232</name>
</gene>
<reference evidence="2" key="1">
    <citation type="submission" date="2010-03" db="EMBL/GenBank/DDBJ databases">
        <title>Complete sequence of Mobiluncus curtisii ATCC 43063.</title>
        <authorList>
            <person name="Muzny D."/>
            <person name="Qin X."/>
            <person name="Deng J."/>
            <person name="Jiang H."/>
            <person name="Liu Y."/>
            <person name="Qu J."/>
            <person name="Song X.-Z."/>
            <person name="Zhang L."/>
            <person name="Thornton R."/>
            <person name="Coyle M."/>
            <person name="Francisco L."/>
            <person name="Jackson L."/>
            <person name="Javaid M."/>
            <person name="Korchina V."/>
            <person name="Kovar C."/>
            <person name="Mata R."/>
            <person name="Mathew T."/>
            <person name="Ngo R."/>
            <person name="Nguyen L."/>
            <person name="Nguyen N."/>
            <person name="Okwuonu G."/>
            <person name="Ongeri F."/>
            <person name="Pham C."/>
            <person name="Simmons D."/>
            <person name="Wilczek-Boney K."/>
            <person name="Hale W."/>
            <person name="Jakkamsetti A."/>
            <person name="Pham P."/>
            <person name="Ruth R."/>
            <person name="San Lucas F."/>
            <person name="Warren J."/>
            <person name="Zhang J."/>
            <person name="Zhao Z."/>
            <person name="Zhou C."/>
            <person name="Zhu D."/>
            <person name="Lee S."/>
            <person name="Bess C."/>
            <person name="Blankenburg K."/>
            <person name="Forbes L."/>
            <person name="Fu Q."/>
            <person name="Gubbala S."/>
            <person name="Hirani K."/>
            <person name="Jayaseelan J.C."/>
            <person name="Lara F."/>
            <person name="Munidasa M."/>
            <person name="Palculict T."/>
            <person name="Patil S."/>
            <person name="Pu L.-L."/>
            <person name="Saada N."/>
            <person name="Tang L."/>
            <person name="Weissenberger G."/>
            <person name="Zhu Y."/>
            <person name="Hemphill L."/>
            <person name="Shang Y."/>
            <person name="Youmans B."/>
            <person name="Ayvaz T."/>
            <person name="Ross M."/>
            <person name="Santibanez J."/>
            <person name="Aqrawi P."/>
            <person name="Gross S."/>
            <person name="Joshi V."/>
            <person name="Fowler G."/>
            <person name="Nazareth L."/>
            <person name="Reid J."/>
            <person name="Worley K."/>
            <person name="Petrosino J."/>
            <person name="Highlander S."/>
            <person name="Gibbs R."/>
            <person name="Gibbs R."/>
        </authorList>
    </citation>
    <scope>NUCLEOTIDE SEQUENCE [LARGE SCALE GENOMIC DNA]</scope>
    <source>
        <strain evidence="2">ATCC 19194</strain>
    </source>
</reference>
<protein>
    <submittedName>
        <fullName evidence="1">Uncharacterized protein</fullName>
    </submittedName>
</protein>
<sequence>MLYLKQDAPIILMRTNIQADNLNTRKAPTLVKSDVESSSGTHEYSPD</sequence>
<dbReference type="AlphaFoldDB" id="D4XNE0"/>
<proteinExistence type="predicted"/>
<dbReference type="HOGENOM" id="CLU_3163492_0_0_6"/>
<organism evidence="1 2">
    <name type="scientific">Acinetobacter haemolyticus ATCC 19194</name>
    <dbReference type="NCBI Taxonomy" id="707232"/>
    <lineage>
        <taxon>Bacteria</taxon>
        <taxon>Pseudomonadati</taxon>
        <taxon>Pseudomonadota</taxon>
        <taxon>Gammaproteobacteria</taxon>
        <taxon>Moraxellales</taxon>
        <taxon>Moraxellaceae</taxon>
        <taxon>Acinetobacter</taxon>
    </lineage>
</organism>
<dbReference type="Proteomes" id="UP000003085">
    <property type="component" value="Unassembled WGS sequence"/>
</dbReference>